<feature type="transmembrane region" description="Helical" evidence="1">
    <location>
        <begin position="243"/>
        <end position="261"/>
    </location>
</feature>
<organism evidence="2 3">
    <name type="scientific">Anaerobutyricum hallii</name>
    <dbReference type="NCBI Taxonomy" id="39488"/>
    <lineage>
        <taxon>Bacteria</taxon>
        <taxon>Bacillati</taxon>
        <taxon>Bacillota</taxon>
        <taxon>Clostridia</taxon>
        <taxon>Lachnospirales</taxon>
        <taxon>Lachnospiraceae</taxon>
        <taxon>Anaerobutyricum</taxon>
    </lineage>
</organism>
<dbReference type="EMBL" id="CYYC01000061">
    <property type="protein sequence ID" value="CUN20884.1"/>
    <property type="molecule type" value="Genomic_DNA"/>
</dbReference>
<feature type="transmembrane region" description="Helical" evidence="1">
    <location>
        <begin position="141"/>
        <end position="165"/>
    </location>
</feature>
<reference evidence="2 3" key="1">
    <citation type="submission" date="2015-09" db="EMBL/GenBank/DDBJ databases">
        <authorList>
            <consortium name="Pathogen Informatics"/>
        </authorList>
    </citation>
    <scope>NUCLEOTIDE SEQUENCE [LARGE SCALE GENOMIC DNA]</scope>
    <source>
        <strain evidence="2 3">2789STDY5834966</strain>
    </source>
</reference>
<feature type="transmembrane region" description="Helical" evidence="1">
    <location>
        <begin position="92"/>
        <end position="114"/>
    </location>
</feature>
<evidence type="ECO:0008006" key="4">
    <source>
        <dbReference type="Google" id="ProtNLM"/>
    </source>
</evidence>
<keyword evidence="1" id="KW-0812">Transmembrane</keyword>
<proteinExistence type="predicted"/>
<sequence>MPEWLFDFLSGPTIKIAEAIWNSSMRLIIKLVCSTPQKFSTGTWAFVKENLYPWAEGIGLSALNLFFMIAFLKAVSNLHQNITLEMVIEAMIKVVVANVLYLNILNIMTTIFSISSAMAKEVFTIDAPDLKVEDMDIGSALFYQLFGLLFILAAIVCSFLMLWTVYSRYIKLYLLMILAPFAMSALVGGQEIERSFYAWMRTFLLNAFEIVVIALTMVISFKLIGAGISLFDGKNIATSMVDGFWDALNSLFTMILVTAAVKGSNAFLSKAMGL</sequence>
<name>A0A173V1F9_9FIRM</name>
<feature type="transmembrane region" description="Helical" evidence="1">
    <location>
        <begin position="51"/>
        <end position="72"/>
    </location>
</feature>
<protein>
    <recommendedName>
        <fullName evidence="4">Conjugal transfer protein TrbL</fullName>
    </recommendedName>
</protein>
<feature type="transmembrane region" description="Helical" evidence="1">
    <location>
        <begin position="172"/>
        <end position="190"/>
    </location>
</feature>
<dbReference type="AlphaFoldDB" id="A0A173V1F9"/>
<dbReference type="RefSeq" id="WP_055183367.1">
    <property type="nucleotide sequence ID" value="NZ_CYYC01000061.1"/>
</dbReference>
<evidence type="ECO:0000256" key="1">
    <source>
        <dbReference type="SAM" id="Phobius"/>
    </source>
</evidence>
<feature type="transmembrane region" description="Helical" evidence="1">
    <location>
        <begin position="210"/>
        <end position="231"/>
    </location>
</feature>
<dbReference type="OrthoDB" id="2082538at2"/>
<keyword evidence="1" id="KW-0472">Membrane</keyword>
<accession>A0A173V1F9</accession>
<evidence type="ECO:0000313" key="2">
    <source>
        <dbReference type="EMBL" id="CUN20884.1"/>
    </source>
</evidence>
<dbReference type="Proteomes" id="UP000095390">
    <property type="component" value="Unassembled WGS sequence"/>
</dbReference>
<evidence type="ECO:0000313" key="3">
    <source>
        <dbReference type="Proteomes" id="UP000095390"/>
    </source>
</evidence>
<gene>
    <name evidence="2" type="ORF">ERS852578_02906</name>
</gene>
<keyword evidence="1" id="KW-1133">Transmembrane helix</keyword>